<organism evidence="2 3">
    <name type="scientific">Nitrosospira multiformis</name>
    <dbReference type="NCBI Taxonomy" id="1231"/>
    <lineage>
        <taxon>Bacteria</taxon>
        <taxon>Pseudomonadati</taxon>
        <taxon>Pseudomonadota</taxon>
        <taxon>Betaproteobacteria</taxon>
        <taxon>Nitrosomonadales</taxon>
        <taxon>Nitrosomonadaceae</taxon>
        <taxon>Nitrosospira</taxon>
    </lineage>
</organism>
<gene>
    <name evidence="2" type="ORF">SAMN05216412_102370</name>
</gene>
<feature type="region of interest" description="Disordered" evidence="1">
    <location>
        <begin position="645"/>
        <end position="664"/>
    </location>
</feature>
<dbReference type="EMBL" id="FOHI01000002">
    <property type="protein sequence ID" value="SES97158.1"/>
    <property type="molecule type" value="Genomic_DNA"/>
</dbReference>
<evidence type="ECO:0000313" key="3">
    <source>
        <dbReference type="Proteomes" id="UP000183339"/>
    </source>
</evidence>
<evidence type="ECO:0000256" key="1">
    <source>
        <dbReference type="SAM" id="MobiDB-lite"/>
    </source>
</evidence>
<sequence length="664" mass="72453">MHRIVLLGMIMGIWISLIYIPSAGASDNCVAECPNPSWAVDPAASGPALPPSGRSLFDFVAADGIPFPFAALVQKIERQLGCSGGACITPVLIPLGRSLQRTAAAPDFFAYPRAIVAVTGEGKGPLLAKDRLYLAYQEKTNVIEVISYNEAAARFEFQAVRDYRKGGTPRLVYANRNICMACHQNHAPIFSRQLWDETNANRRVAEKLSQVRDSFYGIPVHRGVDPPNLVDDATDRANLIGVIQRVWLEACDLTCRPLAITAAIQYRLAGGRFSDVSTLEQAFSRQFAARWPGGLAIPNPDLPDRDPLAFAEGAEEDVEGKGGAKSHVAAAFDPLAPRPPLEVWAAGDPLLARRFVTGLAALIPEKDMHDLDAWLAGRAGVRRRVYAAPCVLSGGRYDCRGGFTLQGRKNFIDAFALGDEPPLHFLFKDGRATRNGLRARTASGNLIENIEVKQDRDGAKAFVTVTEDFAPLRQRISQFAWSDAPLTRSLLRSALDLEAMGKEREPLLLPIPVQADIETGLPVPEPGTAFKKACGSCHLTSERFPPNFLAGDRNQVSRSLVQCAPRIFVRLSMWEIPPALRDKVPMPPPLASRKASPWMQTSPHPSIALLRTKVAEWLRAETGRTPDVMEMIATGYESLRPCLPSATVTEHPEAPQREGTGIDG</sequence>
<proteinExistence type="predicted"/>
<dbReference type="Proteomes" id="UP000183339">
    <property type="component" value="Unassembled WGS sequence"/>
</dbReference>
<dbReference type="OrthoDB" id="8522906at2"/>
<dbReference type="RefSeq" id="WP_074705392.1">
    <property type="nucleotide sequence ID" value="NZ_FOHI01000002.1"/>
</dbReference>
<protein>
    <submittedName>
        <fullName evidence="2">Uncharacterized protein</fullName>
    </submittedName>
</protein>
<reference evidence="2 3" key="1">
    <citation type="submission" date="2016-10" db="EMBL/GenBank/DDBJ databases">
        <authorList>
            <person name="de Groot N.N."/>
        </authorList>
    </citation>
    <scope>NUCLEOTIDE SEQUENCE [LARGE SCALE GENOMIC DNA]</scope>
    <source>
        <strain evidence="2 3">Nl7</strain>
    </source>
</reference>
<dbReference type="AlphaFoldDB" id="A0A1I0ATC4"/>
<accession>A0A1I0ATC4</accession>
<name>A0A1I0ATC4_9PROT</name>
<evidence type="ECO:0000313" key="2">
    <source>
        <dbReference type="EMBL" id="SES97158.1"/>
    </source>
</evidence>